<dbReference type="AlphaFoldDB" id="A0A367KHP0"/>
<evidence type="ECO:0000313" key="4">
    <source>
        <dbReference type="Proteomes" id="UP000252139"/>
    </source>
</evidence>
<dbReference type="Proteomes" id="UP000252139">
    <property type="component" value="Unassembled WGS sequence"/>
</dbReference>
<feature type="chain" id="PRO_5017025087" description="RxLR effector protein" evidence="2">
    <location>
        <begin position="20"/>
        <end position="111"/>
    </location>
</feature>
<organism evidence="3 4">
    <name type="scientific">Rhizopus azygosporus</name>
    <name type="common">Rhizopus microsporus var. azygosporus</name>
    <dbReference type="NCBI Taxonomy" id="86630"/>
    <lineage>
        <taxon>Eukaryota</taxon>
        <taxon>Fungi</taxon>
        <taxon>Fungi incertae sedis</taxon>
        <taxon>Mucoromycota</taxon>
        <taxon>Mucoromycotina</taxon>
        <taxon>Mucoromycetes</taxon>
        <taxon>Mucorales</taxon>
        <taxon>Mucorineae</taxon>
        <taxon>Rhizopodaceae</taxon>
        <taxon>Rhizopus</taxon>
    </lineage>
</organism>
<dbReference type="EMBL" id="PJQL01000001">
    <property type="protein sequence ID" value="RCI01650.1"/>
    <property type="molecule type" value="Genomic_DNA"/>
</dbReference>
<feature type="region of interest" description="Disordered" evidence="1">
    <location>
        <begin position="59"/>
        <end position="111"/>
    </location>
</feature>
<evidence type="ECO:0008006" key="5">
    <source>
        <dbReference type="Google" id="ProtNLM"/>
    </source>
</evidence>
<name>A0A367KHP0_RHIAZ</name>
<keyword evidence="4" id="KW-1185">Reference proteome</keyword>
<proteinExistence type="predicted"/>
<keyword evidence="2" id="KW-0732">Signal</keyword>
<gene>
    <name evidence="3" type="ORF">CU097_015918</name>
</gene>
<comment type="caution">
    <text evidence="3">The sequence shown here is derived from an EMBL/GenBank/DDBJ whole genome shotgun (WGS) entry which is preliminary data.</text>
</comment>
<accession>A0A367KHP0</accession>
<feature type="compositionally biased region" description="Acidic residues" evidence="1">
    <location>
        <begin position="65"/>
        <end position="90"/>
    </location>
</feature>
<dbReference type="OrthoDB" id="10484387at2759"/>
<sequence length="111" mass="12620">MRSTLISLALVATLALVSAVPSNPNDDIVRRVVTLAKKSNADAIYRRTLNREALLGESKFVRRDEEDEKDEKDEEEEQDEDDKDDEDEQDSASLERRNILDGLEDDLDVDI</sequence>
<feature type="signal peptide" evidence="2">
    <location>
        <begin position="1"/>
        <end position="19"/>
    </location>
</feature>
<evidence type="ECO:0000256" key="2">
    <source>
        <dbReference type="SAM" id="SignalP"/>
    </source>
</evidence>
<protein>
    <recommendedName>
        <fullName evidence="5">RxLR effector protein</fullName>
    </recommendedName>
</protein>
<evidence type="ECO:0000256" key="1">
    <source>
        <dbReference type="SAM" id="MobiDB-lite"/>
    </source>
</evidence>
<feature type="compositionally biased region" description="Acidic residues" evidence="1">
    <location>
        <begin position="102"/>
        <end position="111"/>
    </location>
</feature>
<evidence type="ECO:0000313" key="3">
    <source>
        <dbReference type="EMBL" id="RCI01650.1"/>
    </source>
</evidence>
<reference evidence="3 4" key="1">
    <citation type="journal article" date="2018" name="G3 (Bethesda)">
        <title>Phylogenetic and Phylogenomic Definition of Rhizopus Species.</title>
        <authorList>
            <person name="Gryganskyi A.P."/>
            <person name="Golan J."/>
            <person name="Dolatabadi S."/>
            <person name="Mondo S."/>
            <person name="Robb S."/>
            <person name="Idnurm A."/>
            <person name="Muszewska A."/>
            <person name="Steczkiewicz K."/>
            <person name="Masonjones S."/>
            <person name="Liao H.L."/>
            <person name="Gajdeczka M.T."/>
            <person name="Anike F."/>
            <person name="Vuek A."/>
            <person name="Anishchenko I.M."/>
            <person name="Voigt K."/>
            <person name="de Hoog G.S."/>
            <person name="Smith M.E."/>
            <person name="Heitman J."/>
            <person name="Vilgalys R."/>
            <person name="Stajich J.E."/>
        </authorList>
    </citation>
    <scope>NUCLEOTIDE SEQUENCE [LARGE SCALE GENOMIC DNA]</scope>
    <source>
        <strain evidence="3 4">CBS 357.93</strain>
    </source>
</reference>